<feature type="compositionally biased region" description="Polar residues" evidence="5">
    <location>
        <begin position="415"/>
        <end position="426"/>
    </location>
</feature>
<keyword evidence="3 4" id="KW-0418">Kinase</keyword>
<evidence type="ECO:0000256" key="4">
    <source>
        <dbReference type="RuleBase" id="RU363090"/>
    </source>
</evidence>
<dbReference type="PANTHER" id="PTHR12400:SF21">
    <property type="entry name" value="KINASE"/>
    <property type="match status" value="1"/>
</dbReference>
<evidence type="ECO:0000313" key="7">
    <source>
        <dbReference type="Proteomes" id="UP000799437"/>
    </source>
</evidence>
<dbReference type="GO" id="GO:0032958">
    <property type="term" value="P:inositol phosphate biosynthetic process"/>
    <property type="evidence" value="ECO:0007669"/>
    <property type="project" value="InterPro"/>
</dbReference>
<feature type="compositionally biased region" description="Basic and acidic residues" evidence="5">
    <location>
        <begin position="958"/>
        <end position="985"/>
    </location>
</feature>
<feature type="region of interest" description="Disordered" evidence="5">
    <location>
        <begin position="406"/>
        <end position="528"/>
    </location>
</feature>
<feature type="compositionally biased region" description="Basic and acidic residues" evidence="5">
    <location>
        <begin position="359"/>
        <end position="370"/>
    </location>
</feature>
<feature type="compositionally biased region" description="Polar residues" evidence="5">
    <location>
        <begin position="727"/>
        <end position="738"/>
    </location>
</feature>
<keyword evidence="7" id="KW-1185">Reference proteome</keyword>
<feature type="region of interest" description="Disordered" evidence="5">
    <location>
        <begin position="686"/>
        <end position="749"/>
    </location>
</feature>
<dbReference type="SUPFAM" id="SSF56104">
    <property type="entry name" value="SAICAR synthase-like"/>
    <property type="match status" value="1"/>
</dbReference>
<evidence type="ECO:0000256" key="5">
    <source>
        <dbReference type="SAM" id="MobiDB-lite"/>
    </source>
</evidence>
<evidence type="ECO:0000256" key="2">
    <source>
        <dbReference type="ARBA" id="ARBA00022679"/>
    </source>
</evidence>
<feature type="compositionally biased region" description="Polar residues" evidence="5">
    <location>
        <begin position="702"/>
        <end position="719"/>
    </location>
</feature>
<name>A0A6A6WHZ0_9PEZI</name>
<feature type="compositionally biased region" description="Basic and acidic residues" evidence="5">
    <location>
        <begin position="484"/>
        <end position="497"/>
    </location>
</feature>
<feature type="compositionally biased region" description="Low complexity" evidence="5">
    <location>
        <begin position="193"/>
        <end position="206"/>
    </location>
</feature>
<feature type="region of interest" description="Disordered" evidence="5">
    <location>
        <begin position="359"/>
        <end position="389"/>
    </location>
</feature>
<dbReference type="GO" id="GO:0005634">
    <property type="term" value="C:nucleus"/>
    <property type="evidence" value="ECO:0007669"/>
    <property type="project" value="TreeGrafter"/>
</dbReference>
<dbReference type="GO" id="GO:0046854">
    <property type="term" value="P:phosphatidylinositol phosphate biosynthetic process"/>
    <property type="evidence" value="ECO:0007669"/>
    <property type="project" value="TreeGrafter"/>
</dbReference>
<organism evidence="6 7">
    <name type="scientific">Pseudovirgaria hyperparasitica</name>
    <dbReference type="NCBI Taxonomy" id="470096"/>
    <lineage>
        <taxon>Eukaryota</taxon>
        <taxon>Fungi</taxon>
        <taxon>Dikarya</taxon>
        <taxon>Ascomycota</taxon>
        <taxon>Pezizomycotina</taxon>
        <taxon>Dothideomycetes</taxon>
        <taxon>Dothideomycetes incertae sedis</taxon>
        <taxon>Acrospermales</taxon>
        <taxon>Acrospermaceae</taxon>
        <taxon>Pseudovirgaria</taxon>
    </lineage>
</organism>
<dbReference type="GeneID" id="54484279"/>
<keyword evidence="2 4" id="KW-0808">Transferase</keyword>
<reference evidence="6" key="1">
    <citation type="journal article" date="2020" name="Stud. Mycol.">
        <title>101 Dothideomycetes genomes: a test case for predicting lifestyles and emergence of pathogens.</title>
        <authorList>
            <person name="Haridas S."/>
            <person name="Albert R."/>
            <person name="Binder M."/>
            <person name="Bloem J."/>
            <person name="Labutti K."/>
            <person name="Salamov A."/>
            <person name="Andreopoulos B."/>
            <person name="Baker S."/>
            <person name="Barry K."/>
            <person name="Bills G."/>
            <person name="Bluhm B."/>
            <person name="Cannon C."/>
            <person name="Castanera R."/>
            <person name="Culley D."/>
            <person name="Daum C."/>
            <person name="Ezra D."/>
            <person name="Gonzalez J."/>
            <person name="Henrissat B."/>
            <person name="Kuo A."/>
            <person name="Liang C."/>
            <person name="Lipzen A."/>
            <person name="Lutzoni F."/>
            <person name="Magnuson J."/>
            <person name="Mondo S."/>
            <person name="Nolan M."/>
            <person name="Ohm R."/>
            <person name="Pangilinan J."/>
            <person name="Park H.-J."/>
            <person name="Ramirez L."/>
            <person name="Alfaro M."/>
            <person name="Sun H."/>
            <person name="Tritt A."/>
            <person name="Yoshinaga Y."/>
            <person name="Zwiers L.-H."/>
            <person name="Turgeon B."/>
            <person name="Goodwin S."/>
            <person name="Spatafora J."/>
            <person name="Crous P."/>
            <person name="Grigoriev I."/>
        </authorList>
    </citation>
    <scope>NUCLEOTIDE SEQUENCE</scope>
    <source>
        <strain evidence="6">CBS 121739</strain>
    </source>
</reference>
<dbReference type="RefSeq" id="XP_033604111.1">
    <property type="nucleotide sequence ID" value="XM_033743225.1"/>
</dbReference>
<feature type="region of interest" description="Disordered" evidence="5">
    <location>
        <begin position="1204"/>
        <end position="1224"/>
    </location>
</feature>
<feature type="compositionally biased region" description="Polar residues" evidence="5">
    <location>
        <begin position="999"/>
        <end position="1008"/>
    </location>
</feature>
<dbReference type="Pfam" id="PF03770">
    <property type="entry name" value="IPK"/>
    <property type="match status" value="1"/>
</dbReference>
<accession>A0A6A6WHZ0</accession>
<dbReference type="InterPro" id="IPR038286">
    <property type="entry name" value="IPK_sf"/>
</dbReference>
<feature type="compositionally biased region" description="Polar residues" evidence="5">
    <location>
        <begin position="45"/>
        <end position="55"/>
    </location>
</feature>
<feature type="region of interest" description="Disordered" evidence="5">
    <location>
        <begin position="1"/>
        <end position="56"/>
    </location>
</feature>
<feature type="compositionally biased region" description="Polar residues" evidence="5">
    <location>
        <begin position="1210"/>
        <end position="1221"/>
    </location>
</feature>
<comment type="similarity">
    <text evidence="1 4">Belongs to the inositol phosphokinase (IPK) family.</text>
</comment>
<dbReference type="PANTHER" id="PTHR12400">
    <property type="entry name" value="INOSITOL POLYPHOSPHATE KINASE"/>
    <property type="match status" value="1"/>
</dbReference>
<feature type="region of interest" description="Disordered" evidence="5">
    <location>
        <begin position="283"/>
        <end position="331"/>
    </location>
</feature>
<dbReference type="GO" id="GO:0005737">
    <property type="term" value="C:cytoplasm"/>
    <property type="evidence" value="ECO:0007669"/>
    <property type="project" value="TreeGrafter"/>
</dbReference>
<evidence type="ECO:0000256" key="3">
    <source>
        <dbReference type="ARBA" id="ARBA00022777"/>
    </source>
</evidence>
<feature type="compositionally biased region" description="Low complexity" evidence="5">
    <location>
        <begin position="1"/>
        <end position="14"/>
    </location>
</feature>
<dbReference type="GO" id="GO:0008440">
    <property type="term" value="F:inositol-1,4,5-trisphosphate 3-kinase activity"/>
    <property type="evidence" value="ECO:0007669"/>
    <property type="project" value="TreeGrafter"/>
</dbReference>
<feature type="region of interest" description="Disordered" evidence="5">
    <location>
        <begin position="555"/>
        <end position="599"/>
    </location>
</feature>
<dbReference type="Gene3D" id="3.30.470.160">
    <property type="entry name" value="Inositol polyphosphate kinase"/>
    <property type="match status" value="1"/>
</dbReference>
<dbReference type="EC" id="2.7.-.-" evidence="4"/>
<feature type="compositionally biased region" description="Basic and acidic residues" evidence="5">
    <location>
        <begin position="293"/>
        <end position="317"/>
    </location>
</feature>
<feature type="compositionally biased region" description="Basic residues" evidence="5">
    <location>
        <begin position="944"/>
        <end position="957"/>
    </location>
</feature>
<feature type="region of interest" description="Disordered" evidence="5">
    <location>
        <begin position="786"/>
        <end position="823"/>
    </location>
</feature>
<dbReference type="OrthoDB" id="2573163at2759"/>
<feature type="compositionally biased region" description="Basic and acidic residues" evidence="5">
    <location>
        <begin position="427"/>
        <end position="446"/>
    </location>
</feature>
<feature type="compositionally biased region" description="Pro residues" evidence="5">
    <location>
        <begin position="207"/>
        <end position="216"/>
    </location>
</feature>
<evidence type="ECO:0000313" key="6">
    <source>
        <dbReference type="EMBL" id="KAF2761660.1"/>
    </source>
</evidence>
<evidence type="ECO:0000256" key="1">
    <source>
        <dbReference type="ARBA" id="ARBA00007374"/>
    </source>
</evidence>
<sequence length="1330" mass="148575">MSAASAAPDHSSPPFAEKRSSTSRHAPGKSPAQLRAPAQHGNEVTPKSLSQTGRSRTVPLNIDTLWMSPTQPQLSERDSIFATNYIHTNSPSTSPDLRPTESFTYEGSMSNIPDIEAATMPSMRRLVEPSLLRNYQRHPPSPPSSIPIQLERRLLNDALGRHDQKGYMFSPPRDDQSLPNNIHIQKTFEESSSDLSSLFGSNHSPFDSPPSPPPGSPHSARILEDNEERLKYRSWREGKATLSTALKPTSSVKAVVARKIEAALPKPDQPVMQARSRKASHYLGLFKGEQGQEEQKRREERLKERSVEDRKDGRSLYEKNVSPKNKGQDNIALDHVQSLSPAHEVSTSDAQMLHCDRPTLVRSPSGEKDSVLSAVASPNSVTQPPVVESTPSFPIRLLEEIRNHHNITPGAERGTSFSRSLPTTVTERSKRSTLRSDQRRPRESDKGYFPPIVQGPHISLTASEDEESEHEQISSALYYPHRQISPDKTEQDTRDGDALMVAPDLARQATVPPNTKERSVSELSIPENPTADEIEIALKSQADEQVLHGDIATLTPDAEDDAYTNDTASASDSEQDLYGDSVGSPRGYESSATDDLSTTPKASALVTEHKVQKGPHPPAPIGAVELKPFDHQVGGHTTIYRFSRRAVCKQLNNRENEFYETVERFHAELLEFMPRYIGVLNVTYRRRARRKKSARNERKVEGTTSSGGRNSDATLQQDASDNRSADDTSSARIVSHSQSQRKDSVPQVVFENNRHIIPADLFRVPPRTMPPRSQLSDPSLLASMHKRNASDVGPGGSDHPDSPHRSITRPPVRHHSSWGATTVNRKLQEQVLREVFTPPTIHHHYKSERNHHGSLPNRRLSRAIAGSAPSGRRNSADVSLLQTAFRDESTRRQAMNAAAQQAMERAGETELQHPIEEASHYAESYYERIGMDIPDRSDSSSPRKYPRRRHSGGGLRRRAIDVETGKRSHLEFHEQDTDEDAYRADCEDDVFPMEKESPTPGNIRSGPSSKDHSKHRSAGVGQNLTGVKSDVTIPGGWNLSGNEPMNPDQAQTQSDERVEHFLLLEDLTSGMNKPCVLDLKMGTRQYGVEADEKKQRSQRRKCKMTTSRELGVRVCGMQVYNIKTQSYLFEDKYFGRDLKAGKEFQDALKRFFYDGIGYISASRHIPVILEKIDRLERMIRRLPSYRFYASSLLMLYDRDDGSLPPEDGQTLGTEGQETMASNGMPRSGADIKLKIVDFANCVTAEDKFPEDVSCPPQDPNGIDRGYLRGLRSLRMYFQRIWEEINEKQWVERGEGEGMSLAVGQRSVGHGVTEAGWEDAPVVEEEGYVSI</sequence>
<dbReference type="EMBL" id="ML996566">
    <property type="protein sequence ID" value="KAF2761660.1"/>
    <property type="molecule type" value="Genomic_DNA"/>
</dbReference>
<feature type="region of interest" description="Disordered" evidence="5">
    <location>
        <begin position="190"/>
        <end position="221"/>
    </location>
</feature>
<proteinExistence type="inferred from homology"/>
<dbReference type="GO" id="GO:0000824">
    <property type="term" value="F:inositol-1,4,5,6-tetrakisphosphate 3-kinase activity"/>
    <property type="evidence" value="ECO:0007669"/>
    <property type="project" value="TreeGrafter"/>
</dbReference>
<feature type="region of interest" description="Disordered" evidence="5">
    <location>
        <begin position="932"/>
        <end position="1029"/>
    </location>
</feature>
<dbReference type="Proteomes" id="UP000799437">
    <property type="component" value="Unassembled WGS sequence"/>
</dbReference>
<feature type="compositionally biased region" description="Polar residues" evidence="5">
    <location>
        <begin position="590"/>
        <end position="599"/>
    </location>
</feature>
<gene>
    <name evidence="6" type="ORF">EJ05DRAFT_472634</name>
</gene>
<dbReference type="InterPro" id="IPR005522">
    <property type="entry name" value="IPK"/>
</dbReference>
<protein>
    <recommendedName>
        <fullName evidence="4">Kinase</fullName>
        <ecNumber evidence="4">2.7.-.-</ecNumber>
    </recommendedName>
</protein>